<protein>
    <submittedName>
        <fullName evidence="4">Ankyrin repeat protein</fullName>
    </submittedName>
</protein>
<gene>
    <name evidence="4" type="ORF">C8D98_2088</name>
</gene>
<dbReference type="RefSeq" id="WP_165871284.1">
    <property type="nucleotide sequence ID" value="NZ_SMGG01000005.1"/>
</dbReference>
<evidence type="ECO:0000256" key="3">
    <source>
        <dbReference type="PROSITE-ProRule" id="PRU00023"/>
    </source>
</evidence>
<keyword evidence="1" id="KW-0677">Repeat</keyword>
<organism evidence="4 5">
    <name type="scientific">Seleniivibrio woodruffii</name>
    <dbReference type="NCBI Taxonomy" id="1078050"/>
    <lineage>
        <taxon>Bacteria</taxon>
        <taxon>Pseudomonadati</taxon>
        <taxon>Deferribacterota</taxon>
        <taxon>Deferribacteres</taxon>
        <taxon>Deferribacterales</taxon>
        <taxon>Geovibrionaceae</taxon>
        <taxon>Seleniivibrio</taxon>
    </lineage>
</organism>
<keyword evidence="5" id="KW-1185">Reference proteome</keyword>
<dbReference type="PANTHER" id="PTHR24171:SF8">
    <property type="entry name" value="BRCA1-ASSOCIATED RING DOMAIN PROTEIN 1"/>
    <property type="match status" value="1"/>
</dbReference>
<dbReference type="Pfam" id="PF00023">
    <property type="entry name" value="Ank"/>
    <property type="match status" value="1"/>
</dbReference>
<dbReference type="AlphaFoldDB" id="A0A4V2PRS5"/>
<feature type="repeat" description="ANK" evidence="3">
    <location>
        <begin position="202"/>
        <end position="234"/>
    </location>
</feature>
<evidence type="ECO:0000256" key="2">
    <source>
        <dbReference type="ARBA" id="ARBA00023043"/>
    </source>
</evidence>
<reference evidence="4 5" key="1">
    <citation type="submission" date="2019-03" db="EMBL/GenBank/DDBJ databases">
        <title>Genomic Encyclopedia of Type Strains, Phase IV (KMG-IV): sequencing the most valuable type-strain genomes for metagenomic binning, comparative biology and taxonomic classification.</title>
        <authorList>
            <person name="Goeker M."/>
        </authorList>
    </citation>
    <scope>NUCLEOTIDE SEQUENCE [LARGE SCALE GENOMIC DNA]</scope>
    <source>
        <strain evidence="4 5">DSM 24984</strain>
    </source>
</reference>
<dbReference type="PROSITE" id="PS50088">
    <property type="entry name" value="ANK_REPEAT"/>
    <property type="match status" value="3"/>
</dbReference>
<dbReference type="Proteomes" id="UP000294614">
    <property type="component" value="Unassembled WGS sequence"/>
</dbReference>
<dbReference type="PROSITE" id="PS50297">
    <property type="entry name" value="ANK_REP_REGION"/>
    <property type="match status" value="2"/>
</dbReference>
<dbReference type="SMART" id="SM00248">
    <property type="entry name" value="ANK"/>
    <property type="match status" value="7"/>
</dbReference>
<dbReference type="GO" id="GO:0085020">
    <property type="term" value="P:protein K6-linked ubiquitination"/>
    <property type="evidence" value="ECO:0007669"/>
    <property type="project" value="TreeGrafter"/>
</dbReference>
<proteinExistence type="predicted"/>
<accession>A0A4V2PRS5</accession>
<feature type="repeat" description="ANK" evidence="3">
    <location>
        <begin position="235"/>
        <end position="275"/>
    </location>
</feature>
<comment type="caution">
    <text evidence="4">The sequence shown here is derived from an EMBL/GenBank/DDBJ whole genome shotgun (WGS) entry which is preliminary data.</text>
</comment>
<dbReference type="Pfam" id="PF12796">
    <property type="entry name" value="Ank_2"/>
    <property type="match status" value="1"/>
</dbReference>
<feature type="repeat" description="ANK" evidence="3">
    <location>
        <begin position="66"/>
        <end position="98"/>
    </location>
</feature>
<dbReference type="GO" id="GO:0004842">
    <property type="term" value="F:ubiquitin-protein transferase activity"/>
    <property type="evidence" value="ECO:0007669"/>
    <property type="project" value="TreeGrafter"/>
</dbReference>
<evidence type="ECO:0000256" key="1">
    <source>
        <dbReference type="ARBA" id="ARBA00022737"/>
    </source>
</evidence>
<dbReference type="InterPro" id="IPR002110">
    <property type="entry name" value="Ankyrin_rpt"/>
</dbReference>
<evidence type="ECO:0000313" key="4">
    <source>
        <dbReference type="EMBL" id="TCK59921.1"/>
    </source>
</evidence>
<dbReference type="EMBL" id="SMGG01000005">
    <property type="protein sequence ID" value="TCK59921.1"/>
    <property type="molecule type" value="Genomic_DNA"/>
</dbReference>
<dbReference type="SUPFAM" id="SSF48403">
    <property type="entry name" value="Ankyrin repeat"/>
    <property type="match status" value="2"/>
</dbReference>
<sequence length="445" mass="49122">MKIRIFFLTIVLTMLSFTAWAGWFNLFPKPLAPQDMALFEAVLRNNLSEATRLTQAGASPNAIVPNGNSIMQNAVVSGHIEIVKMMLRNKGDVNLVSRDGLTALHMAKKPEMHKLLLENGADPFVRTEKNRYSPLESWCYSTAHITTEAEKKQVMDAIKSQGLKAKREQFENTTWLTRADLVETVKIHQSFKYDINQTSNIDKQTPLLIAAMEDKFTLMQILIAAGARPDLKDKAGNDPLAIITRYSQSKNGNNDFAAVVKALVNAGADINSKDVNNNTPLCNAAVVGNPSRVGTLLAVNGIRVNERCEYGENALFKTNVMAVSRALVAAGADVNHESDWSYTPLFAVTDPEVVTFLLKSGANVHHLNKTKESILVNNLKNANEAYKVSMDENRITNAYLRKFEIIIKAGINVNEGPNPNTTPLILAKRVPFTKFVALLEKSGAR</sequence>
<keyword evidence="2 3" id="KW-0040">ANK repeat</keyword>
<evidence type="ECO:0000313" key="5">
    <source>
        <dbReference type="Proteomes" id="UP000294614"/>
    </source>
</evidence>
<dbReference type="InterPro" id="IPR036770">
    <property type="entry name" value="Ankyrin_rpt-contain_sf"/>
</dbReference>
<name>A0A4V2PRS5_9BACT</name>
<dbReference type="PANTHER" id="PTHR24171">
    <property type="entry name" value="ANKYRIN REPEAT DOMAIN-CONTAINING PROTEIN 39-RELATED"/>
    <property type="match status" value="1"/>
</dbReference>
<dbReference type="Gene3D" id="1.25.40.20">
    <property type="entry name" value="Ankyrin repeat-containing domain"/>
    <property type="match status" value="4"/>
</dbReference>